<feature type="chain" id="PRO_5023436894" description="Phosphatidylserine decarboxylase alpha chain" evidence="11">
    <location>
        <begin position="185"/>
        <end position="216"/>
    </location>
</feature>
<dbReference type="PANTHER" id="PTHR35809">
    <property type="entry name" value="ARCHAETIDYLSERINE DECARBOXYLASE PROENZYME-RELATED"/>
    <property type="match status" value="1"/>
</dbReference>
<keyword evidence="4 11" id="KW-0443">Lipid metabolism</keyword>
<keyword evidence="5 11" id="KW-0472">Membrane</keyword>
<keyword evidence="12" id="KW-0812">Transmembrane</keyword>
<evidence type="ECO:0000256" key="3">
    <source>
        <dbReference type="ARBA" id="ARBA00022793"/>
    </source>
</evidence>
<comment type="pathway">
    <text evidence="11">Phospholipid metabolism; phosphatidylethanolamine biosynthesis; phosphatidylethanolamine from CDP-diacylglycerol: step 2/2.</text>
</comment>
<evidence type="ECO:0000256" key="9">
    <source>
        <dbReference type="ARBA" id="ARBA00023264"/>
    </source>
</evidence>
<evidence type="ECO:0000256" key="11">
    <source>
        <dbReference type="HAMAP-Rule" id="MF_00664"/>
    </source>
</evidence>
<keyword evidence="7 11" id="KW-0594">Phospholipid biosynthesis</keyword>
<organism evidence="13 14">
    <name type="scientific">Candidatus Ichthyocystis hellenicum</name>
    <dbReference type="NCBI Taxonomy" id="1561003"/>
    <lineage>
        <taxon>Bacteria</taxon>
        <taxon>Pseudomonadati</taxon>
        <taxon>Pseudomonadota</taxon>
        <taxon>Betaproteobacteria</taxon>
        <taxon>Burkholderiales</taxon>
        <taxon>Candidatus Ichthyocystis</taxon>
    </lineage>
</organism>
<evidence type="ECO:0000256" key="7">
    <source>
        <dbReference type="ARBA" id="ARBA00023209"/>
    </source>
</evidence>
<evidence type="ECO:0000256" key="5">
    <source>
        <dbReference type="ARBA" id="ARBA00023136"/>
    </source>
</evidence>
<evidence type="ECO:0000313" key="13">
    <source>
        <dbReference type="EMBL" id="CUT18006.1"/>
    </source>
</evidence>
<dbReference type="AlphaFoldDB" id="A0A0S4M6V8"/>
<keyword evidence="3 11" id="KW-0210">Decarboxylase</keyword>
<dbReference type="OrthoDB" id="9790893at2"/>
<keyword evidence="2 11" id="KW-0444">Lipid biosynthesis</keyword>
<evidence type="ECO:0000313" key="14">
    <source>
        <dbReference type="Proteomes" id="UP000198651"/>
    </source>
</evidence>
<dbReference type="RefSeq" id="WP_092343432.1">
    <property type="nucleotide sequence ID" value="NZ_LN906597.1"/>
</dbReference>
<dbReference type="NCBIfam" id="NF003678">
    <property type="entry name" value="PRK05305.1-2"/>
    <property type="match status" value="1"/>
</dbReference>
<comment type="catalytic activity">
    <reaction evidence="11">
        <text>a 1,2-diacyl-sn-glycero-3-phospho-L-serine + H(+) = a 1,2-diacyl-sn-glycero-3-phosphoethanolamine + CO2</text>
        <dbReference type="Rhea" id="RHEA:20828"/>
        <dbReference type="ChEBI" id="CHEBI:15378"/>
        <dbReference type="ChEBI" id="CHEBI:16526"/>
        <dbReference type="ChEBI" id="CHEBI:57262"/>
        <dbReference type="ChEBI" id="CHEBI:64612"/>
        <dbReference type="EC" id="4.1.1.65"/>
    </reaction>
</comment>
<proteinExistence type="inferred from homology"/>
<comment type="similarity">
    <text evidence="11">Belongs to the phosphatidylserine decarboxylase family. PSD-A subfamily.</text>
</comment>
<dbReference type="EMBL" id="LN906597">
    <property type="protein sequence ID" value="CUT18006.1"/>
    <property type="molecule type" value="Genomic_DNA"/>
</dbReference>
<dbReference type="InterPro" id="IPR003817">
    <property type="entry name" value="PS_Dcarbxylase"/>
</dbReference>
<comment type="subunit">
    <text evidence="11">Heterodimer of a large membrane-associated beta subunit and a small pyruvoyl-containing alpha subunit.</text>
</comment>
<comment type="PTM">
    <text evidence="11">Is synthesized initially as an inactive proenzyme. Formation of the active enzyme involves a self-maturation process in which the active site pyruvoyl group is generated from an internal serine residue via an autocatalytic post-translational modification. Two non-identical subunits are generated from the proenzyme in this reaction, and the pyruvate is formed at the N-terminus of the alpha chain, which is derived from the carboxyl end of the proenzyme. The post-translation cleavage follows an unusual pathway, termed non-hydrolytic serinolysis, in which the side chain hydroxyl group of the serine supplies its oxygen atom to form the C-terminus of the beta chain, while the remainder of the serine residue undergoes an oxidative deamination to produce ammonia and the pyruvoyl prosthetic group on the alpha chain.</text>
</comment>
<accession>A0A0S4M6V8</accession>
<dbReference type="Proteomes" id="UP000198651">
    <property type="component" value="Chromosome I"/>
</dbReference>
<evidence type="ECO:0000256" key="6">
    <source>
        <dbReference type="ARBA" id="ARBA00023145"/>
    </source>
</evidence>
<keyword evidence="10 11" id="KW-0670">Pyruvate</keyword>
<feature type="active site" description="Schiff-base intermediate with substrate; via pyruvic acid" evidence="11">
    <location>
        <position position="185"/>
    </location>
</feature>
<evidence type="ECO:0000256" key="4">
    <source>
        <dbReference type="ARBA" id="ARBA00023098"/>
    </source>
</evidence>
<feature type="site" description="Cleavage (non-hydrolytic); by autocatalysis" evidence="11">
    <location>
        <begin position="184"/>
        <end position="185"/>
    </location>
</feature>
<comment type="subcellular location">
    <subcellularLocation>
        <location evidence="11">Cell membrane</location>
        <topology evidence="11">Peripheral membrane protein</topology>
    </subcellularLocation>
</comment>
<keyword evidence="6 11" id="KW-0865">Zymogen</keyword>
<keyword evidence="12" id="KW-1133">Transmembrane helix</keyword>
<feature type="chain" id="PRO_5023436895" description="Phosphatidylserine decarboxylase beta chain" evidence="11">
    <location>
        <begin position="1"/>
        <end position="184"/>
    </location>
</feature>
<keyword evidence="9 11" id="KW-1208">Phospholipid metabolism</keyword>
<dbReference type="PATRIC" id="fig|1561003.3.peg.1229"/>
<feature type="transmembrane region" description="Helical" evidence="12">
    <location>
        <begin position="20"/>
        <end position="47"/>
    </location>
</feature>
<dbReference type="PANTHER" id="PTHR35809:SF1">
    <property type="entry name" value="ARCHAETIDYLSERINE DECARBOXYLASE PROENZYME-RELATED"/>
    <property type="match status" value="1"/>
</dbReference>
<evidence type="ECO:0000256" key="2">
    <source>
        <dbReference type="ARBA" id="ARBA00022516"/>
    </source>
</evidence>
<evidence type="ECO:0000256" key="1">
    <source>
        <dbReference type="ARBA" id="ARBA00022475"/>
    </source>
</evidence>
<gene>
    <name evidence="11 13" type="primary">psd</name>
    <name evidence="13" type="ORF">Ark11_1196</name>
</gene>
<keyword evidence="14" id="KW-1185">Reference proteome</keyword>
<dbReference type="EC" id="4.1.1.65" evidence="11"/>
<comment type="cofactor">
    <cofactor evidence="11">
        <name>pyruvate</name>
        <dbReference type="ChEBI" id="CHEBI:15361"/>
    </cofactor>
    <text evidence="11">Binds 1 pyruvoyl group covalently per subunit.</text>
</comment>
<feature type="modified residue" description="Pyruvic acid (Ser); by autocatalysis" evidence="11">
    <location>
        <position position="185"/>
    </location>
</feature>
<dbReference type="GO" id="GO:0004609">
    <property type="term" value="F:phosphatidylserine decarboxylase activity"/>
    <property type="evidence" value="ECO:0007669"/>
    <property type="project" value="UniProtKB-UniRule"/>
</dbReference>
<dbReference type="UniPathway" id="UPA00558">
    <property type="reaction ID" value="UER00616"/>
</dbReference>
<dbReference type="HAMAP" id="MF_00664">
    <property type="entry name" value="PS_decarb_PSD_A"/>
    <property type="match status" value="1"/>
</dbReference>
<keyword evidence="8 11" id="KW-0456">Lyase</keyword>
<dbReference type="STRING" id="1561003.Ark11_1196"/>
<dbReference type="GO" id="GO:0006646">
    <property type="term" value="P:phosphatidylethanolamine biosynthetic process"/>
    <property type="evidence" value="ECO:0007669"/>
    <property type="project" value="UniProtKB-UniRule"/>
</dbReference>
<dbReference type="Pfam" id="PF02666">
    <property type="entry name" value="PS_Dcarbxylase"/>
    <property type="match status" value="1"/>
</dbReference>
<sequence length="216" mass="24113">MRRFGFVPWIAPEGLPFVLGSIFVAVAVHVVLGFCFSWFFIVLALFVAQFFRDPVRTVVCSDPGLVMSAADGRVVCITQTEDPYLRRPSIKVSVFMNIFNVHRNRAPVSGRVCNKWYTPGKFINASLDKSSDSNERCALWLKTDEGFDVVCVQVAGLVARRILCYVSTSQVVQVGQSYGFIRFGSRLDMYLPIESRLLVSIGDRVKASLTALCELP</sequence>
<comment type="function">
    <text evidence="11">Catalyzes the formation of phosphatidylethanolamine (PtdEtn) from phosphatidylserine (PtdSer).</text>
</comment>
<evidence type="ECO:0000256" key="8">
    <source>
        <dbReference type="ARBA" id="ARBA00023239"/>
    </source>
</evidence>
<protein>
    <recommendedName>
        <fullName evidence="11">Phosphatidylserine decarboxylase proenzyme</fullName>
        <ecNumber evidence="11">4.1.1.65</ecNumber>
    </recommendedName>
    <component>
        <recommendedName>
            <fullName evidence="11">Phosphatidylserine decarboxylase alpha chain</fullName>
        </recommendedName>
    </component>
    <component>
        <recommendedName>
            <fullName evidence="11">Phosphatidylserine decarboxylase beta chain</fullName>
        </recommendedName>
    </component>
</protein>
<evidence type="ECO:0000256" key="12">
    <source>
        <dbReference type="SAM" id="Phobius"/>
    </source>
</evidence>
<dbReference type="InterPro" id="IPR033175">
    <property type="entry name" value="PSD-A"/>
</dbReference>
<keyword evidence="1 11" id="KW-1003">Cell membrane</keyword>
<name>A0A0S4M6V8_9BURK</name>
<dbReference type="NCBIfam" id="NF003680">
    <property type="entry name" value="PRK05305.1-5"/>
    <property type="match status" value="1"/>
</dbReference>
<evidence type="ECO:0000256" key="10">
    <source>
        <dbReference type="ARBA" id="ARBA00023317"/>
    </source>
</evidence>
<dbReference type="GO" id="GO:0005886">
    <property type="term" value="C:plasma membrane"/>
    <property type="evidence" value="ECO:0007669"/>
    <property type="project" value="UniProtKB-SubCell"/>
</dbReference>
<reference evidence="14" key="1">
    <citation type="submission" date="2015-11" db="EMBL/GenBank/DDBJ databases">
        <authorList>
            <person name="Seth-Smith H.M.B."/>
        </authorList>
    </citation>
    <scope>NUCLEOTIDE SEQUENCE [LARGE SCALE GENOMIC DNA]</scope>
    <source>
        <strain evidence="14">2013Ark11</strain>
    </source>
</reference>